<gene>
    <name evidence="5" type="ORF">EDC90_102146</name>
</gene>
<dbReference type="Gene3D" id="3.30.70.920">
    <property type="match status" value="1"/>
</dbReference>
<dbReference type="RefSeq" id="WP_207903911.1">
    <property type="nucleotide sequence ID" value="NZ_SMAR01000021.1"/>
</dbReference>
<keyword evidence="6" id="KW-1185">Reference proteome</keyword>
<dbReference type="EMBL" id="SMAR01000021">
    <property type="protein sequence ID" value="TCT36445.1"/>
    <property type="molecule type" value="Genomic_DNA"/>
</dbReference>
<dbReference type="InterPro" id="IPR000485">
    <property type="entry name" value="AsnC-type_HTH_dom"/>
</dbReference>
<dbReference type="InterPro" id="IPR011991">
    <property type="entry name" value="ArsR-like_HTH"/>
</dbReference>
<reference evidence="5 6" key="1">
    <citation type="submission" date="2019-03" db="EMBL/GenBank/DDBJ databases">
        <title>Freshwater and sediment microbial communities from various areas in North America, analyzing microbe dynamics in response to fracking.</title>
        <authorList>
            <person name="Lamendella R."/>
        </authorList>
    </citation>
    <scope>NUCLEOTIDE SEQUENCE [LARGE SCALE GENOMIC DNA]</scope>
    <source>
        <strain evidence="5 6">175.2</strain>
    </source>
</reference>
<accession>A0A4R3NME0</accession>
<dbReference type="GO" id="GO:0043565">
    <property type="term" value="F:sequence-specific DNA binding"/>
    <property type="evidence" value="ECO:0007669"/>
    <property type="project" value="InterPro"/>
</dbReference>
<comment type="caution">
    <text evidence="5">The sequence shown here is derived from an EMBL/GenBank/DDBJ whole genome shotgun (WGS) entry which is preliminary data.</text>
</comment>
<dbReference type="Proteomes" id="UP000295097">
    <property type="component" value="Unassembled WGS sequence"/>
</dbReference>
<evidence type="ECO:0000256" key="2">
    <source>
        <dbReference type="ARBA" id="ARBA00023125"/>
    </source>
</evidence>
<dbReference type="InterPro" id="IPR019888">
    <property type="entry name" value="Tscrpt_reg_AsnC-like"/>
</dbReference>
<dbReference type="SUPFAM" id="SSF54909">
    <property type="entry name" value="Dimeric alpha+beta barrel"/>
    <property type="match status" value="1"/>
</dbReference>
<dbReference type="PANTHER" id="PTHR30154:SF53">
    <property type="entry name" value="HTH-TYPE TRANSCRIPTIONAL REGULATOR LRPC"/>
    <property type="match status" value="1"/>
</dbReference>
<dbReference type="CDD" id="cd00090">
    <property type="entry name" value="HTH_ARSR"/>
    <property type="match status" value="1"/>
</dbReference>
<keyword evidence="2" id="KW-0238">DNA-binding</keyword>
<dbReference type="AlphaFoldDB" id="A0A4R3NME0"/>
<dbReference type="InterPro" id="IPR036390">
    <property type="entry name" value="WH_DNA-bd_sf"/>
</dbReference>
<dbReference type="PANTHER" id="PTHR30154">
    <property type="entry name" value="LEUCINE-RESPONSIVE REGULATORY PROTEIN"/>
    <property type="match status" value="1"/>
</dbReference>
<dbReference type="GO" id="GO:0006355">
    <property type="term" value="P:regulation of DNA-templated transcription"/>
    <property type="evidence" value="ECO:0007669"/>
    <property type="project" value="UniProtKB-ARBA"/>
</dbReference>
<dbReference type="SUPFAM" id="SSF46785">
    <property type="entry name" value="Winged helix' DNA-binding domain"/>
    <property type="match status" value="1"/>
</dbReference>
<keyword evidence="1" id="KW-0805">Transcription regulation</keyword>
<evidence type="ECO:0000313" key="6">
    <source>
        <dbReference type="Proteomes" id="UP000295097"/>
    </source>
</evidence>
<dbReference type="Gene3D" id="1.10.10.10">
    <property type="entry name" value="Winged helix-like DNA-binding domain superfamily/Winged helix DNA-binding domain"/>
    <property type="match status" value="1"/>
</dbReference>
<dbReference type="Pfam" id="PF13404">
    <property type="entry name" value="HTH_AsnC-type"/>
    <property type="match status" value="1"/>
</dbReference>
<dbReference type="SMART" id="SM00344">
    <property type="entry name" value="HTH_ASNC"/>
    <property type="match status" value="1"/>
</dbReference>
<dbReference type="InterPro" id="IPR019887">
    <property type="entry name" value="Tscrpt_reg_AsnC/Lrp_C"/>
</dbReference>
<dbReference type="PROSITE" id="PS00519">
    <property type="entry name" value="HTH_ASNC_1"/>
    <property type="match status" value="1"/>
</dbReference>
<protein>
    <submittedName>
        <fullName evidence="5">AsnC family transcriptional regulator</fullName>
    </submittedName>
</protein>
<dbReference type="PRINTS" id="PR00033">
    <property type="entry name" value="HTHASNC"/>
</dbReference>
<sequence length="152" mass="16893">MDQKDRKILALLADNADRSFVELGEKVALSPPAVHERVKRLKRDGVITKTVACLDGALIGCPLLAFIHVDTDSWRQQSMLEAFQQVADVEEIHSVAGETGYILKARTRDTSELEALLKRLQAIDGVLRTRSHIVLNTALERGPSPDPERGWN</sequence>
<proteinExistence type="predicted"/>
<evidence type="ECO:0000313" key="5">
    <source>
        <dbReference type="EMBL" id="TCT36445.1"/>
    </source>
</evidence>
<dbReference type="InterPro" id="IPR011008">
    <property type="entry name" value="Dimeric_a/b-barrel"/>
</dbReference>
<evidence type="ECO:0000259" key="4">
    <source>
        <dbReference type="PROSITE" id="PS50956"/>
    </source>
</evidence>
<dbReference type="InterPro" id="IPR019885">
    <property type="entry name" value="Tscrpt_reg_HTH_AsnC-type_CS"/>
</dbReference>
<dbReference type="GO" id="GO:0043200">
    <property type="term" value="P:response to amino acid"/>
    <property type="evidence" value="ECO:0007669"/>
    <property type="project" value="TreeGrafter"/>
</dbReference>
<keyword evidence="3" id="KW-0804">Transcription</keyword>
<evidence type="ECO:0000256" key="3">
    <source>
        <dbReference type="ARBA" id="ARBA00023163"/>
    </source>
</evidence>
<name>A0A4R3NME0_9HYPH</name>
<organism evidence="5 6">
    <name type="scientific">Martelella mediterranea</name>
    <dbReference type="NCBI Taxonomy" id="293089"/>
    <lineage>
        <taxon>Bacteria</taxon>
        <taxon>Pseudomonadati</taxon>
        <taxon>Pseudomonadota</taxon>
        <taxon>Alphaproteobacteria</taxon>
        <taxon>Hyphomicrobiales</taxon>
        <taxon>Aurantimonadaceae</taxon>
        <taxon>Martelella</taxon>
    </lineage>
</organism>
<dbReference type="PROSITE" id="PS50956">
    <property type="entry name" value="HTH_ASNC_2"/>
    <property type="match status" value="1"/>
</dbReference>
<dbReference type="InterPro" id="IPR036388">
    <property type="entry name" value="WH-like_DNA-bd_sf"/>
</dbReference>
<dbReference type="GO" id="GO:0005829">
    <property type="term" value="C:cytosol"/>
    <property type="evidence" value="ECO:0007669"/>
    <property type="project" value="TreeGrafter"/>
</dbReference>
<feature type="domain" description="HTH asnC-type" evidence="4">
    <location>
        <begin position="1"/>
        <end position="62"/>
    </location>
</feature>
<evidence type="ECO:0000256" key="1">
    <source>
        <dbReference type="ARBA" id="ARBA00023015"/>
    </source>
</evidence>
<dbReference type="Pfam" id="PF01037">
    <property type="entry name" value="AsnC_trans_reg"/>
    <property type="match status" value="1"/>
</dbReference>